<evidence type="ECO:0000313" key="3">
    <source>
        <dbReference type="Proteomes" id="UP000623467"/>
    </source>
</evidence>
<feature type="compositionally biased region" description="Low complexity" evidence="1">
    <location>
        <begin position="143"/>
        <end position="188"/>
    </location>
</feature>
<evidence type="ECO:0000313" key="2">
    <source>
        <dbReference type="EMBL" id="KAF7366642.1"/>
    </source>
</evidence>
<feature type="compositionally biased region" description="Basic and acidic residues" evidence="1">
    <location>
        <begin position="88"/>
        <end position="99"/>
    </location>
</feature>
<dbReference type="AlphaFoldDB" id="A0A8H7DBG0"/>
<sequence>MFSLIRRFSGSVIPRPDRPWADDPTSNAPRVGAKRRMADEDRDEDDEEQARQKKVRGPTNEAPADARESSSTPLPLANETAGVQEVTEGVKEVELDEKPQALPESIPLPAEKAGELDADASSTASTPPPADAPSEAQATDNGPETAAESVSAEAVSEPAEAAASVDAQPSLDTPDVAAVDSDAAATPR</sequence>
<proteinExistence type="predicted"/>
<keyword evidence="3" id="KW-1185">Reference proteome</keyword>
<accession>A0A8H7DBG0</accession>
<dbReference type="OrthoDB" id="3269227at2759"/>
<evidence type="ECO:0000256" key="1">
    <source>
        <dbReference type="SAM" id="MobiDB-lite"/>
    </source>
</evidence>
<gene>
    <name evidence="2" type="ORF">MSAN_00922100</name>
</gene>
<feature type="region of interest" description="Disordered" evidence="1">
    <location>
        <begin position="1"/>
        <end position="188"/>
    </location>
</feature>
<reference evidence="2" key="1">
    <citation type="submission" date="2020-05" db="EMBL/GenBank/DDBJ databases">
        <title>Mycena genomes resolve the evolution of fungal bioluminescence.</title>
        <authorList>
            <person name="Tsai I.J."/>
        </authorList>
    </citation>
    <scope>NUCLEOTIDE SEQUENCE</scope>
    <source>
        <strain evidence="2">160909Yilan</strain>
    </source>
</reference>
<organism evidence="2 3">
    <name type="scientific">Mycena sanguinolenta</name>
    <dbReference type="NCBI Taxonomy" id="230812"/>
    <lineage>
        <taxon>Eukaryota</taxon>
        <taxon>Fungi</taxon>
        <taxon>Dikarya</taxon>
        <taxon>Basidiomycota</taxon>
        <taxon>Agaricomycotina</taxon>
        <taxon>Agaricomycetes</taxon>
        <taxon>Agaricomycetidae</taxon>
        <taxon>Agaricales</taxon>
        <taxon>Marasmiineae</taxon>
        <taxon>Mycenaceae</taxon>
        <taxon>Mycena</taxon>
    </lineage>
</organism>
<name>A0A8H7DBG0_9AGAR</name>
<dbReference type="Proteomes" id="UP000623467">
    <property type="component" value="Unassembled WGS sequence"/>
</dbReference>
<protein>
    <submittedName>
        <fullName evidence="2">Uncharacterized protein</fullName>
    </submittedName>
</protein>
<comment type="caution">
    <text evidence="2">The sequence shown here is derived from an EMBL/GenBank/DDBJ whole genome shotgun (WGS) entry which is preliminary data.</text>
</comment>
<dbReference type="EMBL" id="JACAZH010000006">
    <property type="protein sequence ID" value="KAF7366642.1"/>
    <property type="molecule type" value="Genomic_DNA"/>
</dbReference>